<gene>
    <name evidence="3" type="ORF">GCM10020260_09110</name>
</gene>
<feature type="domain" description="Glycosyltransferase 2-like" evidence="2">
    <location>
        <begin position="2"/>
        <end position="121"/>
    </location>
</feature>
<dbReference type="Proteomes" id="UP001501736">
    <property type="component" value="Unassembled WGS sequence"/>
</dbReference>
<evidence type="ECO:0000313" key="3">
    <source>
        <dbReference type="EMBL" id="GAA3282295.1"/>
    </source>
</evidence>
<comment type="caution">
    <text evidence="3">The sequence shown here is derived from an EMBL/GenBank/DDBJ whole genome shotgun (WGS) entry which is preliminary data.</text>
</comment>
<dbReference type="Pfam" id="PF00535">
    <property type="entry name" value="Glycos_transf_2"/>
    <property type="match status" value="1"/>
</dbReference>
<protein>
    <submittedName>
        <fullName evidence="3">Glycosyltransferase family 2 protein</fullName>
    </submittedName>
</protein>
<keyword evidence="4" id="KW-1185">Reference proteome</keyword>
<dbReference type="RefSeq" id="WP_344718638.1">
    <property type="nucleotide sequence ID" value="NZ_BAAAYG010000003.1"/>
</dbReference>
<dbReference type="InterPro" id="IPR050256">
    <property type="entry name" value="Glycosyltransferase_2"/>
</dbReference>
<reference evidence="4" key="1">
    <citation type="journal article" date="2019" name="Int. J. Syst. Evol. Microbiol.">
        <title>The Global Catalogue of Microorganisms (GCM) 10K type strain sequencing project: providing services to taxonomists for standard genome sequencing and annotation.</title>
        <authorList>
            <consortium name="The Broad Institute Genomics Platform"/>
            <consortium name="The Broad Institute Genome Sequencing Center for Infectious Disease"/>
            <person name="Wu L."/>
            <person name="Ma J."/>
        </authorList>
    </citation>
    <scope>NUCLEOTIDE SEQUENCE [LARGE SCALE GENOMIC DNA]</scope>
    <source>
        <strain evidence="4">JCM 11483</strain>
    </source>
</reference>
<dbReference type="EMBL" id="BAAAYG010000003">
    <property type="protein sequence ID" value="GAA3282295.1"/>
    <property type="molecule type" value="Genomic_DNA"/>
</dbReference>
<organism evidence="3 4">
    <name type="scientific">Nesterenkonia halobia</name>
    <dbReference type="NCBI Taxonomy" id="37922"/>
    <lineage>
        <taxon>Bacteria</taxon>
        <taxon>Bacillati</taxon>
        <taxon>Actinomycetota</taxon>
        <taxon>Actinomycetes</taxon>
        <taxon>Micrococcales</taxon>
        <taxon>Micrococcaceae</taxon>
        <taxon>Nesterenkonia</taxon>
    </lineage>
</organism>
<dbReference type="Gene3D" id="3.90.550.10">
    <property type="entry name" value="Spore Coat Polysaccharide Biosynthesis Protein SpsA, Chain A"/>
    <property type="match status" value="1"/>
</dbReference>
<dbReference type="PANTHER" id="PTHR48090:SF7">
    <property type="entry name" value="RFBJ PROTEIN"/>
    <property type="match status" value="1"/>
</dbReference>
<dbReference type="InterPro" id="IPR029044">
    <property type="entry name" value="Nucleotide-diphossugar_trans"/>
</dbReference>
<proteinExistence type="inferred from homology"/>
<dbReference type="CDD" id="cd04179">
    <property type="entry name" value="DPM_DPG-synthase_like"/>
    <property type="match status" value="1"/>
</dbReference>
<evidence type="ECO:0000259" key="2">
    <source>
        <dbReference type="Pfam" id="PF00535"/>
    </source>
</evidence>
<evidence type="ECO:0000313" key="4">
    <source>
        <dbReference type="Proteomes" id="UP001501736"/>
    </source>
</evidence>
<evidence type="ECO:0000256" key="1">
    <source>
        <dbReference type="ARBA" id="ARBA00006739"/>
    </source>
</evidence>
<sequence length="213" mass="22571">MIVPCRNEAPALPDVLARVPQGMDVIVVDNGSTDDTAAVARRLGATVVPEGVPGYGAAVHAGVLAAAAPLVAVIDGDGSMDPAELAELAAVVSRGDATMAVGRRRPDERGVWPWHARAGTAVLAGLIRRRSGFGIHDLAPMRVCRREELLALEIADRRFGYPLELMIKAAHAGWTVHEQDVVYSRRARGTRSKVSGSVRGTARVLVDFAKVLS</sequence>
<dbReference type="PANTHER" id="PTHR48090">
    <property type="entry name" value="UNDECAPRENYL-PHOSPHATE 4-DEOXY-4-FORMAMIDO-L-ARABINOSE TRANSFERASE-RELATED"/>
    <property type="match status" value="1"/>
</dbReference>
<dbReference type="InterPro" id="IPR001173">
    <property type="entry name" value="Glyco_trans_2-like"/>
</dbReference>
<dbReference type="SUPFAM" id="SSF53448">
    <property type="entry name" value="Nucleotide-diphospho-sugar transferases"/>
    <property type="match status" value="1"/>
</dbReference>
<comment type="similarity">
    <text evidence="1">Belongs to the glycosyltransferase 2 family.</text>
</comment>
<name>A0ABP6RC33_9MICC</name>
<accession>A0ABP6RC33</accession>